<gene>
    <name evidence="2" type="ORF">METZ01_LOCUS282531</name>
</gene>
<evidence type="ECO:0000259" key="1">
    <source>
        <dbReference type="Pfam" id="PF20208"/>
    </source>
</evidence>
<accession>A0A382L3W8</accession>
<reference evidence="2" key="1">
    <citation type="submission" date="2018-05" db="EMBL/GenBank/DDBJ databases">
        <authorList>
            <person name="Lanie J.A."/>
            <person name="Ng W.-L."/>
            <person name="Kazmierczak K.M."/>
            <person name="Andrzejewski T.M."/>
            <person name="Davidsen T.M."/>
            <person name="Wayne K.J."/>
            <person name="Tettelin H."/>
            <person name="Glass J.I."/>
            <person name="Rusch D."/>
            <person name="Podicherti R."/>
            <person name="Tsui H.-C.T."/>
            <person name="Winkler M.E."/>
        </authorList>
    </citation>
    <scope>NUCLEOTIDE SEQUENCE</scope>
</reference>
<name>A0A382L3W8_9ZZZZ</name>
<dbReference type="Pfam" id="PF20208">
    <property type="entry name" value="ARPP-1"/>
    <property type="match status" value="1"/>
</dbReference>
<protein>
    <recommendedName>
        <fullName evidence="1">ARG and Rhodanese-Phosphatase-superfamily-associated domain-containing protein</fullName>
    </recommendedName>
</protein>
<proteinExistence type="predicted"/>
<sequence>MKDNFLAFPDALKNNLTEVGEVDEKGFVKNLKVTNKSAQKLLILG</sequence>
<dbReference type="InterPro" id="IPR046699">
    <property type="entry name" value="ARPP-1"/>
</dbReference>
<evidence type="ECO:0000313" key="2">
    <source>
        <dbReference type="EMBL" id="SVC29677.1"/>
    </source>
</evidence>
<feature type="domain" description="ARG and Rhodanese-Phosphatase-superfamily-associated" evidence="1">
    <location>
        <begin position="2"/>
        <end position="44"/>
    </location>
</feature>
<feature type="non-terminal residue" evidence="2">
    <location>
        <position position="45"/>
    </location>
</feature>
<dbReference type="AlphaFoldDB" id="A0A382L3W8"/>
<dbReference type="EMBL" id="UINC01083712">
    <property type="protein sequence ID" value="SVC29677.1"/>
    <property type="molecule type" value="Genomic_DNA"/>
</dbReference>
<organism evidence="2">
    <name type="scientific">marine metagenome</name>
    <dbReference type="NCBI Taxonomy" id="408172"/>
    <lineage>
        <taxon>unclassified sequences</taxon>
        <taxon>metagenomes</taxon>
        <taxon>ecological metagenomes</taxon>
    </lineage>
</organism>